<dbReference type="Gene3D" id="3.40.50.2300">
    <property type="match status" value="1"/>
</dbReference>
<dbReference type="PROSITE" id="PS50110">
    <property type="entry name" value="RESPONSE_REGULATORY"/>
    <property type="match status" value="1"/>
</dbReference>
<dbReference type="PROSITE" id="PS51755">
    <property type="entry name" value="OMPR_PHOB"/>
    <property type="match status" value="1"/>
</dbReference>
<evidence type="ECO:0000259" key="9">
    <source>
        <dbReference type="PROSITE" id="PS51755"/>
    </source>
</evidence>
<dbReference type="InterPro" id="IPR001867">
    <property type="entry name" value="OmpR/PhoB-type_DNA-bd"/>
</dbReference>
<evidence type="ECO:0000256" key="4">
    <source>
        <dbReference type="ARBA" id="ARBA00023125"/>
    </source>
</evidence>
<dbReference type="InterPro" id="IPR036388">
    <property type="entry name" value="WH-like_DNA-bd_sf"/>
</dbReference>
<dbReference type="PANTHER" id="PTHR48111">
    <property type="entry name" value="REGULATOR OF RPOS"/>
    <property type="match status" value="1"/>
</dbReference>
<dbReference type="InterPro" id="IPR001789">
    <property type="entry name" value="Sig_transdc_resp-reg_receiver"/>
</dbReference>
<dbReference type="SMART" id="SM00862">
    <property type="entry name" value="Trans_reg_C"/>
    <property type="match status" value="1"/>
</dbReference>
<dbReference type="InterPro" id="IPR039420">
    <property type="entry name" value="WalR-like"/>
</dbReference>
<dbReference type="SUPFAM" id="SSF52172">
    <property type="entry name" value="CheY-like"/>
    <property type="match status" value="1"/>
</dbReference>
<gene>
    <name evidence="10" type="ORF">K0504_08115</name>
</gene>
<feature type="domain" description="Response regulatory" evidence="8">
    <location>
        <begin position="2"/>
        <end position="116"/>
    </location>
</feature>
<keyword evidence="4 7" id="KW-0238">DNA-binding</keyword>
<dbReference type="Pfam" id="PF00072">
    <property type="entry name" value="Response_reg"/>
    <property type="match status" value="1"/>
</dbReference>
<keyword evidence="2" id="KW-0902">Two-component regulatory system</keyword>
<dbReference type="Gene3D" id="1.10.10.10">
    <property type="entry name" value="Winged helix-like DNA-binding domain superfamily/Winged helix DNA-binding domain"/>
    <property type="match status" value="1"/>
</dbReference>
<dbReference type="Pfam" id="PF00486">
    <property type="entry name" value="Trans_reg_C"/>
    <property type="match status" value="1"/>
</dbReference>
<feature type="DNA-binding region" description="OmpR/PhoB-type" evidence="7">
    <location>
        <begin position="124"/>
        <end position="221"/>
    </location>
</feature>
<dbReference type="RefSeq" id="WP_220103680.1">
    <property type="nucleotide sequence ID" value="NZ_JAHZSS010000007.1"/>
</dbReference>
<proteinExistence type="predicted"/>
<dbReference type="CDD" id="cd00383">
    <property type="entry name" value="trans_reg_C"/>
    <property type="match status" value="1"/>
</dbReference>
<reference evidence="10" key="1">
    <citation type="submission" date="2021-07" db="EMBL/GenBank/DDBJ databases">
        <title>Neiella marina sp. nov., isolated from the intestinal content of sea cucumber Apostichopus japonicus.</title>
        <authorList>
            <person name="Bai X."/>
        </authorList>
    </citation>
    <scope>NUCLEOTIDE SEQUENCE</scope>
    <source>
        <strain evidence="10">126</strain>
    </source>
</reference>
<dbReference type="CDD" id="cd19934">
    <property type="entry name" value="REC_OmpR_EcPhoP-like"/>
    <property type="match status" value="1"/>
</dbReference>
<evidence type="ECO:0000256" key="5">
    <source>
        <dbReference type="ARBA" id="ARBA00023163"/>
    </source>
</evidence>
<dbReference type="Proteomes" id="UP001166251">
    <property type="component" value="Unassembled WGS sequence"/>
</dbReference>
<keyword evidence="3" id="KW-0805">Transcription regulation</keyword>
<evidence type="ECO:0000313" key="11">
    <source>
        <dbReference type="Proteomes" id="UP001166251"/>
    </source>
</evidence>
<dbReference type="Gene3D" id="6.10.250.690">
    <property type="match status" value="1"/>
</dbReference>
<name>A0ABS7EF73_9GAMM</name>
<dbReference type="SUPFAM" id="SSF46894">
    <property type="entry name" value="C-terminal effector domain of the bipartite response regulators"/>
    <property type="match status" value="1"/>
</dbReference>
<sequence>MLILVVEDDPILNHHLTVQLQDAGNQVYAVKTVKDALFFAEQYPIELAIVDLGLPDGDGIQLIKKFRAQEKPFPVLILTARANWQDKVDGLNAGADDYLVKPFEVPELLARLNALVRRSAGYVKAEVHCAGFTLNLLSKEVSVDGQVLELTAFEYQILEYFVRHPEQVVSKQRLIDTLYRDGDGDSNTIEVLISRLRKKLAKVLPDVPISTIRGQGYRLINT</sequence>
<dbReference type="EMBL" id="JAHZSS010000007">
    <property type="protein sequence ID" value="MBW8190997.1"/>
    <property type="molecule type" value="Genomic_DNA"/>
</dbReference>
<evidence type="ECO:0000256" key="1">
    <source>
        <dbReference type="ARBA" id="ARBA00022553"/>
    </source>
</evidence>
<evidence type="ECO:0000256" key="3">
    <source>
        <dbReference type="ARBA" id="ARBA00023015"/>
    </source>
</evidence>
<evidence type="ECO:0000256" key="7">
    <source>
        <dbReference type="PROSITE-ProRule" id="PRU01091"/>
    </source>
</evidence>
<evidence type="ECO:0000259" key="8">
    <source>
        <dbReference type="PROSITE" id="PS50110"/>
    </source>
</evidence>
<dbReference type="InterPro" id="IPR011006">
    <property type="entry name" value="CheY-like_superfamily"/>
</dbReference>
<keyword evidence="1 6" id="KW-0597">Phosphoprotein</keyword>
<comment type="caution">
    <text evidence="10">The sequence shown here is derived from an EMBL/GenBank/DDBJ whole genome shotgun (WGS) entry which is preliminary data.</text>
</comment>
<organism evidence="10 11">
    <name type="scientific">Neiella holothuriorum</name>
    <dbReference type="NCBI Taxonomy" id="2870530"/>
    <lineage>
        <taxon>Bacteria</taxon>
        <taxon>Pseudomonadati</taxon>
        <taxon>Pseudomonadota</taxon>
        <taxon>Gammaproteobacteria</taxon>
        <taxon>Alteromonadales</taxon>
        <taxon>Echinimonadaceae</taxon>
        <taxon>Neiella</taxon>
    </lineage>
</organism>
<dbReference type="InterPro" id="IPR016032">
    <property type="entry name" value="Sig_transdc_resp-reg_C-effctor"/>
</dbReference>
<keyword evidence="5" id="KW-0804">Transcription</keyword>
<evidence type="ECO:0000256" key="6">
    <source>
        <dbReference type="PROSITE-ProRule" id="PRU00169"/>
    </source>
</evidence>
<dbReference type="SMART" id="SM00448">
    <property type="entry name" value="REC"/>
    <property type="match status" value="1"/>
</dbReference>
<protein>
    <submittedName>
        <fullName evidence="10">Response regulator</fullName>
    </submittedName>
</protein>
<feature type="domain" description="OmpR/PhoB-type" evidence="9">
    <location>
        <begin position="124"/>
        <end position="221"/>
    </location>
</feature>
<dbReference type="PANTHER" id="PTHR48111:SF71">
    <property type="entry name" value="TRANSCRIPTIONAL REGULATORY PROTEIN PHOP"/>
    <property type="match status" value="1"/>
</dbReference>
<keyword evidence="11" id="KW-1185">Reference proteome</keyword>
<evidence type="ECO:0000313" key="10">
    <source>
        <dbReference type="EMBL" id="MBW8190997.1"/>
    </source>
</evidence>
<accession>A0ABS7EF73</accession>
<evidence type="ECO:0000256" key="2">
    <source>
        <dbReference type="ARBA" id="ARBA00023012"/>
    </source>
</evidence>
<feature type="modified residue" description="4-aspartylphosphate" evidence="6">
    <location>
        <position position="51"/>
    </location>
</feature>